<name>A0A8T3AEN2_DENNO</name>
<evidence type="ECO:0000313" key="3">
    <source>
        <dbReference type="Proteomes" id="UP000829196"/>
    </source>
</evidence>
<organism evidence="2 3">
    <name type="scientific">Dendrobium nobile</name>
    <name type="common">Orchid</name>
    <dbReference type="NCBI Taxonomy" id="94219"/>
    <lineage>
        <taxon>Eukaryota</taxon>
        <taxon>Viridiplantae</taxon>
        <taxon>Streptophyta</taxon>
        <taxon>Embryophyta</taxon>
        <taxon>Tracheophyta</taxon>
        <taxon>Spermatophyta</taxon>
        <taxon>Magnoliopsida</taxon>
        <taxon>Liliopsida</taxon>
        <taxon>Asparagales</taxon>
        <taxon>Orchidaceae</taxon>
        <taxon>Epidendroideae</taxon>
        <taxon>Malaxideae</taxon>
        <taxon>Dendrobiinae</taxon>
        <taxon>Dendrobium</taxon>
    </lineage>
</organism>
<evidence type="ECO:0000256" key="1">
    <source>
        <dbReference type="SAM" id="SignalP"/>
    </source>
</evidence>
<dbReference type="PANTHER" id="PTHR37245:SF4">
    <property type="entry name" value="PAMP-INDUCED SECRETED PEPTIDE 1"/>
    <property type="match status" value="1"/>
</dbReference>
<dbReference type="GO" id="GO:0006952">
    <property type="term" value="P:defense response"/>
    <property type="evidence" value="ECO:0007669"/>
    <property type="project" value="InterPro"/>
</dbReference>
<dbReference type="Proteomes" id="UP000829196">
    <property type="component" value="Unassembled WGS sequence"/>
</dbReference>
<keyword evidence="3" id="KW-1185">Reference proteome</keyword>
<dbReference type="InterPro" id="IPR040273">
    <property type="entry name" value="PIP1"/>
</dbReference>
<evidence type="ECO:0000313" key="2">
    <source>
        <dbReference type="EMBL" id="KAI0494242.1"/>
    </source>
</evidence>
<proteinExistence type="predicted"/>
<keyword evidence="1" id="KW-0732">Signal</keyword>
<dbReference type="EMBL" id="JAGYWB010000017">
    <property type="protein sequence ID" value="KAI0494242.1"/>
    <property type="molecule type" value="Genomic_DNA"/>
</dbReference>
<dbReference type="AlphaFoldDB" id="A0A8T3AEN2"/>
<accession>A0A8T3AEN2</accession>
<protein>
    <recommendedName>
        <fullName evidence="4">Transmembrane protein</fullName>
    </recommendedName>
</protein>
<comment type="caution">
    <text evidence="2">The sequence shown here is derived from an EMBL/GenBank/DDBJ whole genome shotgun (WGS) entry which is preliminary data.</text>
</comment>
<gene>
    <name evidence="2" type="ORF">KFK09_024374</name>
</gene>
<sequence>MKTTRRSSTTLTILFVAFFVGLLFAERTEAIRRMSKESSGGGGEKYSSYTNTYENAMSALSCLMARLPGGPSPKGPGH</sequence>
<feature type="signal peptide" evidence="1">
    <location>
        <begin position="1"/>
        <end position="25"/>
    </location>
</feature>
<reference evidence="2" key="1">
    <citation type="journal article" date="2022" name="Front. Genet.">
        <title>Chromosome-Scale Assembly of the Dendrobium nobile Genome Provides Insights Into the Molecular Mechanism of the Biosynthesis of the Medicinal Active Ingredient of Dendrobium.</title>
        <authorList>
            <person name="Xu Q."/>
            <person name="Niu S.-C."/>
            <person name="Li K.-L."/>
            <person name="Zheng P.-J."/>
            <person name="Zhang X.-J."/>
            <person name="Jia Y."/>
            <person name="Liu Y."/>
            <person name="Niu Y.-X."/>
            <person name="Yu L.-H."/>
            <person name="Chen D.-F."/>
            <person name="Zhang G.-Q."/>
        </authorList>
    </citation>
    <scope>NUCLEOTIDE SEQUENCE</scope>
    <source>
        <tissue evidence="2">Leaf</tissue>
    </source>
</reference>
<evidence type="ECO:0008006" key="4">
    <source>
        <dbReference type="Google" id="ProtNLM"/>
    </source>
</evidence>
<feature type="chain" id="PRO_5035754007" description="Transmembrane protein" evidence="1">
    <location>
        <begin position="26"/>
        <end position="78"/>
    </location>
</feature>
<dbReference type="PANTHER" id="PTHR37245">
    <property type="entry name" value="PAMP-INDUCED SECRETED PEPTIDE 1"/>
    <property type="match status" value="1"/>
</dbReference>